<dbReference type="InterPro" id="IPR045679">
    <property type="entry name" value="DUF6199"/>
</dbReference>
<dbReference type="RefSeq" id="WP_160718187.1">
    <property type="nucleotide sequence ID" value="NZ_SUMG01000001.1"/>
</dbReference>
<comment type="caution">
    <text evidence="3">The sequence shown here is derived from an EMBL/GenBank/DDBJ whole genome shotgun (WGS) entry which is preliminary data.</text>
</comment>
<dbReference type="AlphaFoldDB" id="A0AA43XIL7"/>
<proteinExistence type="predicted"/>
<keyword evidence="1" id="KW-0812">Transmembrane</keyword>
<feature type="transmembrane region" description="Helical" evidence="1">
    <location>
        <begin position="16"/>
        <end position="36"/>
    </location>
</feature>
<dbReference type="Proteomes" id="UP000449710">
    <property type="component" value="Unassembled WGS sequence"/>
</dbReference>
<feature type="transmembrane region" description="Helical" evidence="1">
    <location>
        <begin position="212"/>
        <end position="235"/>
    </location>
</feature>
<evidence type="ECO:0000313" key="4">
    <source>
        <dbReference type="Proteomes" id="UP000449710"/>
    </source>
</evidence>
<keyword evidence="4" id="KW-1185">Reference proteome</keyword>
<dbReference type="EMBL" id="SUMG01000001">
    <property type="protein sequence ID" value="NBG86874.1"/>
    <property type="molecule type" value="Genomic_DNA"/>
</dbReference>
<dbReference type="Pfam" id="PF19701">
    <property type="entry name" value="DUF6199"/>
    <property type="match status" value="1"/>
</dbReference>
<gene>
    <name evidence="3" type="ORF">ISALK_00020</name>
</gene>
<feature type="transmembrane region" description="Helical" evidence="1">
    <location>
        <begin position="175"/>
        <end position="192"/>
    </location>
</feature>
<protein>
    <recommendedName>
        <fullName evidence="2">DUF6199 domain-containing protein</fullName>
    </recommendedName>
</protein>
<feature type="domain" description="DUF6199" evidence="2">
    <location>
        <begin position="181"/>
        <end position="231"/>
    </location>
</feature>
<accession>A0AA43XIL7</accession>
<name>A0AA43XIL7_9CLOT</name>
<keyword evidence="1" id="KW-0472">Membrane</keyword>
<keyword evidence="1" id="KW-1133">Transmembrane helix</keyword>
<organism evidence="3 4">
    <name type="scientific">Isachenkonia alkalipeptolytica</name>
    <dbReference type="NCBI Taxonomy" id="2565777"/>
    <lineage>
        <taxon>Bacteria</taxon>
        <taxon>Bacillati</taxon>
        <taxon>Bacillota</taxon>
        <taxon>Clostridia</taxon>
        <taxon>Eubacteriales</taxon>
        <taxon>Clostridiaceae</taxon>
        <taxon>Isachenkonia</taxon>
    </lineage>
</organism>
<evidence type="ECO:0000259" key="2">
    <source>
        <dbReference type="Pfam" id="PF19701"/>
    </source>
</evidence>
<evidence type="ECO:0000256" key="1">
    <source>
        <dbReference type="SAM" id="Phobius"/>
    </source>
</evidence>
<evidence type="ECO:0000313" key="3">
    <source>
        <dbReference type="EMBL" id="NBG86874.1"/>
    </source>
</evidence>
<reference evidence="3 4" key="1">
    <citation type="submission" date="2019-04" db="EMBL/GenBank/DDBJ databases">
        <title>Isachenkonia alkalipeptolytica gen. nov. sp. nov. a new anaerobic, alkiliphilic organothrophic bacterium capable to reduce synthesized ferrihydrite isolated from a soda lake.</title>
        <authorList>
            <person name="Toshchakov S.V."/>
            <person name="Zavarzina D.G."/>
            <person name="Zhilina T.N."/>
            <person name="Kostrikina N.A."/>
            <person name="Kublanov I.V."/>
        </authorList>
    </citation>
    <scope>NUCLEOTIDE SEQUENCE [LARGE SCALE GENOMIC DNA]</scope>
    <source>
        <strain evidence="3 4">Z-1701</strain>
    </source>
</reference>
<sequence>MSVIWGEESPKVRGKWLLIAVVVLIALNFFLNLVIYRQDASFEVEGTRFQFTGHEGDQIYFKDQDQEELTVTIEDPEENLVSFATNYRVDYQDYELHVASDNYYEKGFRVQRNEGTEYIETITESSAFVEGRGNIPSRNRGDIRELPFDVQVVYELEGTVPYVEVGFISNKGMSFLSLSFMSIVGVFLILLPDITWKVEHFLWVAKGEPSELYLGLHITGGILALIIVFVTYYGMMF</sequence>